<accession>A0A4U8YKU0</accession>
<proteinExistence type="predicted"/>
<evidence type="ECO:0000256" key="1">
    <source>
        <dbReference type="SAM" id="Phobius"/>
    </source>
</evidence>
<keyword evidence="3" id="KW-1185">Reference proteome</keyword>
<reference evidence="2 3" key="1">
    <citation type="submission" date="2019-03" db="EMBL/GenBank/DDBJ databases">
        <authorList>
            <person name="Nijsse B."/>
        </authorList>
    </citation>
    <scope>NUCLEOTIDE SEQUENCE [LARGE SCALE GENOMIC DNA]</scope>
    <source>
        <strain evidence="2">Desulfoluna butyratoxydans MSL71</strain>
    </source>
</reference>
<keyword evidence="1" id="KW-1133">Transmembrane helix</keyword>
<keyword evidence="1" id="KW-0812">Transmembrane</keyword>
<keyword evidence="1" id="KW-0472">Membrane</keyword>
<feature type="transmembrane region" description="Helical" evidence="1">
    <location>
        <begin position="51"/>
        <end position="72"/>
    </location>
</feature>
<dbReference type="RefSeq" id="WP_180139173.1">
    <property type="nucleotide sequence ID" value="NZ_CAADHO010000003.1"/>
</dbReference>
<protein>
    <submittedName>
        <fullName evidence="2">Uncharacterized protein</fullName>
    </submittedName>
</protein>
<evidence type="ECO:0000313" key="2">
    <source>
        <dbReference type="EMBL" id="VFQ44190.1"/>
    </source>
</evidence>
<evidence type="ECO:0000313" key="3">
    <source>
        <dbReference type="Proteomes" id="UP000507962"/>
    </source>
</evidence>
<organism evidence="2 3">
    <name type="scientific">Desulfoluna butyratoxydans</name>
    <dbReference type="NCBI Taxonomy" id="231438"/>
    <lineage>
        <taxon>Bacteria</taxon>
        <taxon>Pseudomonadati</taxon>
        <taxon>Thermodesulfobacteriota</taxon>
        <taxon>Desulfobacteria</taxon>
        <taxon>Desulfobacterales</taxon>
        <taxon>Desulfolunaceae</taxon>
        <taxon>Desulfoluna</taxon>
    </lineage>
</organism>
<dbReference type="AlphaFoldDB" id="A0A4U8YKU0"/>
<dbReference type="Proteomes" id="UP000507962">
    <property type="component" value="Unassembled WGS sequence"/>
</dbReference>
<dbReference type="EMBL" id="CAADHO010000003">
    <property type="protein sequence ID" value="VFQ44190.1"/>
    <property type="molecule type" value="Genomic_DNA"/>
</dbReference>
<name>A0A4U8YKU0_9BACT</name>
<gene>
    <name evidence="2" type="ORF">MSL71_18350</name>
</gene>
<sequence length="74" mass="8347">MGKAKTKRVFPSKRCPYCFASLSLAAETCPSCHKRVGTVDRYGLAKKPINYFGYLAAVMWAGIFVGYIWFAFVR</sequence>